<dbReference type="Proteomes" id="UP001215151">
    <property type="component" value="Unassembled WGS sequence"/>
</dbReference>
<gene>
    <name evidence="2" type="ORF">ONZ51_g1678</name>
</gene>
<name>A0AAD7U0Z2_9APHY</name>
<evidence type="ECO:0000313" key="2">
    <source>
        <dbReference type="EMBL" id="KAJ8495503.1"/>
    </source>
</evidence>
<evidence type="ECO:0000313" key="3">
    <source>
        <dbReference type="Proteomes" id="UP001215151"/>
    </source>
</evidence>
<organism evidence="2 3">
    <name type="scientific">Trametes cubensis</name>
    <dbReference type="NCBI Taxonomy" id="1111947"/>
    <lineage>
        <taxon>Eukaryota</taxon>
        <taxon>Fungi</taxon>
        <taxon>Dikarya</taxon>
        <taxon>Basidiomycota</taxon>
        <taxon>Agaricomycotina</taxon>
        <taxon>Agaricomycetes</taxon>
        <taxon>Polyporales</taxon>
        <taxon>Polyporaceae</taxon>
        <taxon>Trametes</taxon>
    </lineage>
</organism>
<dbReference type="AlphaFoldDB" id="A0AAD7U0Z2"/>
<accession>A0AAD7U0Z2</accession>
<comment type="caution">
    <text evidence="2">The sequence shown here is derived from an EMBL/GenBank/DDBJ whole genome shotgun (WGS) entry which is preliminary data.</text>
</comment>
<dbReference type="PANTHER" id="PTHR40465">
    <property type="entry name" value="CHROMOSOME 1, WHOLE GENOME SHOTGUN SEQUENCE"/>
    <property type="match status" value="1"/>
</dbReference>
<keyword evidence="1" id="KW-1133">Transmembrane helix</keyword>
<keyword evidence="3" id="KW-1185">Reference proteome</keyword>
<keyword evidence="1" id="KW-0472">Membrane</keyword>
<proteinExistence type="predicted"/>
<feature type="transmembrane region" description="Helical" evidence="1">
    <location>
        <begin position="83"/>
        <end position="106"/>
    </location>
</feature>
<feature type="transmembrane region" description="Helical" evidence="1">
    <location>
        <begin position="155"/>
        <end position="172"/>
    </location>
</feature>
<feature type="transmembrane region" description="Helical" evidence="1">
    <location>
        <begin position="179"/>
        <end position="197"/>
    </location>
</feature>
<sequence length="293" mass="33019">MAPNTPRMNLHSDTGLPQLLSLDETLGAILLGAVFGFMCEYAWITFMGSVAEASPFRLYGLMLHQAYRYYHGYHDDSIGLKTLILMMVAMETFHTVLWIMVCYEYLVTSYFNPLSLAKMHWYIRVTHGSRDGERSAHTKLGALGLLMGNRPPRKAFTGILSGIFYAGRLYYLGPQYRPMVVIAVFVLLLSLGELELLQSHHRQPRASRAVYYVDRMGFSFSSETLLDFEHFSWIVSVAYGLAVLCGIITVSALIFALRRSRTGTKRTNSVVDMIVLYLINTGLLTTPVKTSTL</sequence>
<dbReference type="EMBL" id="JAPEVG010000023">
    <property type="protein sequence ID" value="KAJ8495503.1"/>
    <property type="molecule type" value="Genomic_DNA"/>
</dbReference>
<dbReference type="PANTHER" id="PTHR40465:SF1">
    <property type="entry name" value="DUF6534 DOMAIN-CONTAINING PROTEIN"/>
    <property type="match status" value="1"/>
</dbReference>
<feature type="transmembrane region" description="Helical" evidence="1">
    <location>
        <begin position="231"/>
        <end position="257"/>
    </location>
</feature>
<protein>
    <submittedName>
        <fullName evidence="2">Uncharacterized protein</fullName>
    </submittedName>
</protein>
<feature type="transmembrane region" description="Helical" evidence="1">
    <location>
        <begin position="26"/>
        <end position="47"/>
    </location>
</feature>
<keyword evidence="1" id="KW-0812">Transmembrane</keyword>
<evidence type="ECO:0000256" key="1">
    <source>
        <dbReference type="SAM" id="Phobius"/>
    </source>
</evidence>
<reference evidence="2" key="1">
    <citation type="submission" date="2022-11" db="EMBL/GenBank/DDBJ databases">
        <title>Genome Sequence of Cubamyces cubensis.</title>
        <authorList>
            <person name="Buettner E."/>
        </authorList>
    </citation>
    <scope>NUCLEOTIDE SEQUENCE</scope>
    <source>
        <strain evidence="2">MPL-01</strain>
    </source>
</reference>